<dbReference type="InterPro" id="IPR032466">
    <property type="entry name" value="Metal_Hydrolase"/>
</dbReference>
<dbReference type="Proteomes" id="UP000618795">
    <property type="component" value="Unassembled WGS sequence"/>
</dbReference>
<dbReference type="GO" id="GO:0005737">
    <property type="term" value="C:cytoplasm"/>
    <property type="evidence" value="ECO:0007669"/>
    <property type="project" value="TreeGrafter"/>
</dbReference>
<proteinExistence type="predicted"/>
<dbReference type="GO" id="GO:0016787">
    <property type="term" value="F:hydrolase activity"/>
    <property type="evidence" value="ECO:0007669"/>
    <property type="project" value="InterPro"/>
</dbReference>
<accession>A0A918IIB8</accession>
<dbReference type="GO" id="GO:0016831">
    <property type="term" value="F:carboxy-lyase activity"/>
    <property type="evidence" value="ECO:0007669"/>
    <property type="project" value="InterPro"/>
</dbReference>
<evidence type="ECO:0000256" key="1">
    <source>
        <dbReference type="ARBA" id="ARBA00023239"/>
    </source>
</evidence>
<dbReference type="EMBL" id="BMTD01000024">
    <property type="protein sequence ID" value="GGV22228.1"/>
    <property type="molecule type" value="Genomic_DNA"/>
</dbReference>
<evidence type="ECO:0000313" key="4">
    <source>
        <dbReference type="Proteomes" id="UP000618795"/>
    </source>
</evidence>
<organism evidence="3 4">
    <name type="scientific">Streptomyces filipinensis</name>
    <dbReference type="NCBI Taxonomy" id="66887"/>
    <lineage>
        <taxon>Bacteria</taxon>
        <taxon>Bacillati</taxon>
        <taxon>Actinomycetota</taxon>
        <taxon>Actinomycetes</taxon>
        <taxon>Kitasatosporales</taxon>
        <taxon>Streptomycetaceae</taxon>
        <taxon>Streptomyces</taxon>
    </lineage>
</organism>
<name>A0A918IIB8_9ACTN</name>
<dbReference type="RefSeq" id="WP_191877765.1">
    <property type="nucleotide sequence ID" value="NZ_BMTD01000024.1"/>
</dbReference>
<keyword evidence="4" id="KW-1185">Reference proteome</keyword>
<dbReference type="InterPro" id="IPR006680">
    <property type="entry name" value="Amidohydro-rel"/>
</dbReference>
<dbReference type="SUPFAM" id="SSF51556">
    <property type="entry name" value="Metallo-dependent hydrolases"/>
    <property type="match status" value="1"/>
</dbReference>
<dbReference type="PANTHER" id="PTHR21240:SF28">
    <property type="entry name" value="ISO-OROTATE DECARBOXYLASE (EUROFUNG)"/>
    <property type="match status" value="1"/>
</dbReference>
<comment type="caution">
    <text evidence="3">The sequence shown here is derived from an EMBL/GenBank/DDBJ whole genome shotgun (WGS) entry which is preliminary data.</text>
</comment>
<dbReference type="InterPro" id="IPR032465">
    <property type="entry name" value="ACMSD"/>
</dbReference>
<evidence type="ECO:0000259" key="2">
    <source>
        <dbReference type="Pfam" id="PF04909"/>
    </source>
</evidence>
<reference evidence="3" key="1">
    <citation type="journal article" date="2014" name="Int. J. Syst. Evol. Microbiol.">
        <title>Complete genome sequence of Corynebacterium casei LMG S-19264T (=DSM 44701T), isolated from a smear-ripened cheese.</title>
        <authorList>
            <consortium name="US DOE Joint Genome Institute (JGI-PGF)"/>
            <person name="Walter F."/>
            <person name="Albersmeier A."/>
            <person name="Kalinowski J."/>
            <person name="Ruckert C."/>
        </authorList>
    </citation>
    <scope>NUCLEOTIDE SEQUENCE</scope>
    <source>
        <strain evidence="3">JCM 4369</strain>
    </source>
</reference>
<dbReference type="Gene3D" id="3.20.20.140">
    <property type="entry name" value="Metal-dependent hydrolases"/>
    <property type="match status" value="1"/>
</dbReference>
<evidence type="ECO:0000313" key="3">
    <source>
        <dbReference type="EMBL" id="GGV22228.1"/>
    </source>
</evidence>
<dbReference type="PANTHER" id="PTHR21240">
    <property type="entry name" value="2-AMINO-3-CARBOXYLMUCONATE-6-SEMIALDEHYDE DECARBOXYLASE"/>
    <property type="match status" value="1"/>
</dbReference>
<reference evidence="3" key="2">
    <citation type="submission" date="2020-09" db="EMBL/GenBank/DDBJ databases">
        <authorList>
            <person name="Sun Q."/>
            <person name="Ohkuma M."/>
        </authorList>
    </citation>
    <scope>NUCLEOTIDE SEQUENCE</scope>
    <source>
        <strain evidence="3">JCM 4369</strain>
    </source>
</reference>
<feature type="domain" description="Amidohydrolase-related" evidence="2">
    <location>
        <begin position="4"/>
        <end position="306"/>
    </location>
</feature>
<sequence>MSRIDVHQHLLPPAYTPWLRSKGVHAPGGRALPQWSPQHAIALMDTYAIGTGVLSLSTPGTWLGDGAEAAEISLRVNEFGAELVKDRPDRFGYFATVPLPDLDAAVAAATHALDELAADGVVLLANTDGVYLGHPGHDPLLAELDRRSAVVFVHPSELPAPPVPGLPPFAADFLLDTTHAAANLVLHGVPRRYPNLKIILSHAGGFLPYAAHRITAALVAETGRGYEEILQDLRGFWFDTALSGSPTALPSLLAFARPERVLFGTDWPFAPEPAVAHFTGEYDRYGGLDVAGHHAIDRANALALFPRFS</sequence>
<gene>
    <name evidence="3" type="ORF">GCM10010260_73090</name>
</gene>
<dbReference type="GO" id="GO:0019748">
    <property type="term" value="P:secondary metabolic process"/>
    <property type="evidence" value="ECO:0007669"/>
    <property type="project" value="TreeGrafter"/>
</dbReference>
<protein>
    <submittedName>
        <fullName evidence="3">Amidohydrolase</fullName>
    </submittedName>
</protein>
<dbReference type="AlphaFoldDB" id="A0A918IIB8"/>
<keyword evidence="1" id="KW-0456">Lyase</keyword>
<dbReference type="Pfam" id="PF04909">
    <property type="entry name" value="Amidohydro_2"/>
    <property type="match status" value="1"/>
</dbReference>